<sequence length="71" mass="7937">IYAIGLQEMGSADWEGAFLNILGAFDYVKVKCRRLLGICTLLFVKRSNLPYVCSIESELTKTGFKGCWGNK</sequence>
<dbReference type="Gene3D" id="3.60.10.10">
    <property type="entry name" value="Endonuclease/exonuclease/phosphatase"/>
    <property type="match status" value="1"/>
</dbReference>
<dbReference type="GO" id="GO:0004439">
    <property type="term" value="F:phosphatidylinositol-4,5-bisphosphate 5-phosphatase activity"/>
    <property type="evidence" value="ECO:0007669"/>
    <property type="project" value="TreeGrafter"/>
</dbReference>
<accession>A0A0B7C3R0</accession>
<feature type="non-terminal residue" evidence="1">
    <location>
        <position position="1"/>
    </location>
</feature>
<dbReference type="PANTHER" id="PTHR11200:SF275">
    <property type="entry name" value="LD06095P"/>
    <property type="match status" value="1"/>
</dbReference>
<dbReference type="AlphaFoldDB" id="A0A0B7C3R0"/>
<dbReference type="EMBL" id="HACG01052967">
    <property type="protein sequence ID" value="CEK99838.1"/>
    <property type="molecule type" value="Transcribed_RNA"/>
</dbReference>
<dbReference type="PANTHER" id="PTHR11200">
    <property type="entry name" value="INOSITOL 5-PHOSPHATASE"/>
    <property type="match status" value="1"/>
</dbReference>
<dbReference type="InterPro" id="IPR036691">
    <property type="entry name" value="Endo/exonu/phosph_ase_sf"/>
</dbReference>
<proteinExistence type="predicted"/>
<dbReference type="GO" id="GO:0046856">
    <property type="term" value="P:phosphatidylinositol dephosphorylation"/>
    <property type="evidence" value="ECO:0007669"/>
    <property type="project" value="InterPro"/>
</dbReference>
<dbReference type="InterPro" id="IPR046985">
    <property type="entry name" value="IP5"/>
</dbReference>
<name>A0A0B7C3R0_9EUPU</name>
<gene>
    <name evidence="1" type="primary">ORF222252</name>
</gene>
<feature type="non-terminal residue" evidence="1">
    <location>
        <position position="71"/>
    </location>
</feature>
<evidence type="ECO:0000313" key="1">
    <source>
        <dbReference type="EMBL" id="CEK99838.1"/>
    </source>
</evidence>
<reference evidence="1" key="1">
    <citation type="submission" date="2014-12" db="EMBL/GenBank/DDBJ databases">
        <title>Insight into the proteome of Arion vulgaris.</title>
        <authorList>
            <person name="Aradska J."/>
            <person name="Bulat T."/>
            <person name="Smidak R."/>
            <person name="Sarate P."/>
            <person name="Gangsoo J."/>
            <person name="Sialana F."/>
            <person name="Bilban M."/>
            <person name="Lubec G."/>
        </authorList>
    </citation>
    <scope>NUCLEOTIDE SEQUENCE</scope>
    <source>
        <tissue evidence="1">Skin</tissue>
    </source>
</reference>
<organism evidence="1">
    <name type="scientific">Arion vulgaris</name>
    <dbReference type="NCBI Taxonomy" id="1028688"/>
    <lineage>
        <taxon>Eukaryota</taxon>
        <taxon>Metazoa</taxon>
        <taxon>Spiralia</taxon>
        <taxon>Lophotrochozoa</taxon>
        <taxon>Mollusca</taxon>
        <taxon>Gastropoda</taxon>
        <taxon>Heterobranchia</taxon>
        <taxon>Euthyneura</taxon>
        <taxon>Panpulmonata</taxon>
        <taxon>Eupulmonata</taxon>
        <taxon>Stylommatophora</taxon>
        <taxon>Helicina</taxon>
        <taxon>Arionoidea</taxon>
        <taxon>Arionidae</taxon>
        <taxon>Arion</taxon>
    </lineage>
</organism>
<protein>
    <submittedName>
        <fullName evidence="1">Uncharacterized protein</fullName>
    </submittedName>
</protein>
<dbReference type="SUPFAM" id="SSF56219">
    <property type="entry name" value="DNase I-like"/>
    <property type="match status" value="1"/>
</dbReference>